<evidence type="ECO:0000313" key="1">
    <source>
        <dbReference type="EMBL" id="CAL0321598.1"/>
    </source>
</evidence>
<dbReference type="AlphaFoldDB" id="A0AAV1XKZ1"/>
<dbReference type="EMBL" id="CAXHTB010000015">
    <property type="protein sequence ID" value="CAL0321598.1"/>
    <property type="molecule type" value="Genomic_DNA"/>
</dbReference>
<organism evidence="1 2">
    <name type="scientific">Lupinus luteus</name>
    <name type="common">European yellow lupine</name>
    <dbReference type="NCBI Taxonomy" id="3873"/>
    <lineage>
        <taxon>Eukaryota</taxon>
        <taxon>Viridiplantae</taxon>
        <taxon>Streptophyta</taxon>
        <taxon>Embryophyta</taxon>
        <taxon>Tracheophyta</taxon>
        <taxon>Spermatophyta</taxon>
        <taxon>Magnoliopsida</taxon>
        <taxon>eudicotyledons</taxon>
        <taxon>Gunneridae</taxon>
        <taxon>Pentapetalae</taxon>
        <taxon>rosids</taxon>
        <taxon>fabids</taxon>
        <taxon>Fabales</taxon>
        <taxon>Fabaceae</taxon>
        <taxon>Papilionoideae</taxon>
        <taxon>50 kb inversion clade</taxon>
        <taxon>genistoids sensu lato</taxon>
        <taxon>core genistoids</taxon>
        <taxon>Genisteae</taxon>
        <taxon>Lupinus</taxon>
    </lineage>
</organism>
<dbReference type="InterPro" id="IPR008480">
    <property type="entry name" value="DUF761_pln"/>
</dbReference>
<dbReference type="Pfam" id="PF05553">
    <property type="entry name" value="DUF761"/>
    <property type="match status" value="1"/>
</dbReference>
<dbReference type="Proteomes" id="UP001497480">
    <property type="component" value="Unassembled WGS sequence"/>
</dbReference>
<protein>
    <submittedName>
        <fullName evidence="1">Uncharacterized protein</fullName>
    </submittedName>
</protein>
<dbReference type="PANTHER" id="PTHR33450:SF12">
    <property type="entry name" value="COTTON FIBER PROTEIN"/>
    <property type="match status" value="1"/>
</dbReference>
<proteinExistence type="predicted"/>
<evidence type="ECO:0000313" key="2">
    <source>
        <dbReference type="Proteomes" id="UP001497480"/>
    </source>
</evidence>
<reference evidence="1 2" key="1">
    <citation type="submission" date="2024-03" db="EMBL/GenBank/DDBJ databases">
        <authorList>
            <person name="Martinez-Hernandez J."/>
        </authorList>
    </citation>
    <scope>NUCLEOTIDE SEQUENCE [LARGE SCALE GENOMIC DNA]</scope>
</reference>
<sequence length="229" mass="26421">MPQDDFKQVTYKYQVIRFSHPTAKKKDNMKNRAYRVLKVVIADLRSMAKSKTLALKSKTNAIRARMIILSLVMNKKFVMSSISHKFQSVLGHHSINPTEECVLEDSTDKNKAMIVFNDNNTVSSPSETQVVVEDKDEDGYESYYKYEEDYAYDDEGGDAKCMYLDLTHTLFDSENLDLGGSVIELVKSSKEDAGKEFKMEEEIDHMADLFIKKFHRQIMLQKLDSLKRC</sequence>
<comment type="caution">
    <text evidence="1">The sequence shown here is derived from an EMBL/GenBank/DDBJ whole genome shotgun (WGS) entry which is preliminary data.</text>
</comment>
<gene>
    <name evidence="1" type="ORF">LLUT_LOCUS22658</name>
</gene>
<accession>A0AAV1XKZ1</accession>
<name>A0AAV1XKZ1_LUPLU</name>
<keyword evidence="2" id="KW-1185">Reference proteome</keyword>
<dbReference type="PANTHER" id="PTHR33450">
    <property type="entry name" value="EMB|CAB67623.1-RELATED"/>
    <property type="match status" value="1"/>
</dbReference>